<dbReference type="EMBL" id="FMHU01000002">
    <property type="protein sequence ID" value="SCL25474.1"/>
    <property type="molecule type" value="Genomic_DNA"/>
</dbReference>
<organism evidence="2 4">
    <name type="scientific">Micromonospora inyonensis</name>
    <dbReference type="NCBI Taxonomy" id="47866"/>
    <lineage>
        <taxon>Bacteria</taxon>
        <taxon>Bacillati</taxon>
        <taxon>Actinomycetota</taxon>
        <taxon>Actinomycetes</taxon>
        <taxon>Micromonosporales</taxon>
        <taxon>Micromonosporaceae</taxon>
        <taxon>Micromonospora</taxon>
    </lineage>
</organism>
<dbReference type="RefSeq" id="WP_091458384.1">
    <property type="nucleotide sequence ID" value="NZ_FMHU01000001.1"/>
</dbReference>
<proteinExistence type="predicted"/>
<evidence type="ECO:0000313" key="2">
    <source>
        <dbReference type="EMBL" id="SCL20456.1"/>
    </source>
</evidence>
<dbReference type="Proteomes" id="UP000198906">
    <property type="component" value="Unassembled WGS sequence"/>
</dbReference>
<evidence type="ECO:0000256" key="1">
    <source>
        <dbReference type="SAM" id="MobiDB-lite"/>
    </source>
</evidence>
<accession>A0A1C6RTT1</accession>
<gene>
    <name evidence="2" type="ORF">GA0074694_3043</name>
    <name evidence="3" type="ORF">GA0074694_4230</name>
</gene>
<sequence length="62" mass="6538">MSAVSSQHMHGHCDTCGRCAQDDGASGSRIRSVADRQLRRAGWTAAGNQVGCPDHPVTTDQS</sequence>
<reference evidence="2" key="1">
    <citation type="submission" date="2016-06" db="EMBL/GenBank/DDBJ databases">
        <authorList>
            <person name="Kjaerup R.B."/>
            <person name="Dalgaard T.S."/>
            <person name="Juul-Madsen H.R."/>
        </authorList>
    </citation>
    <scope>NUCLEOTIDE SEQUENCE [LARGE SCALE GENOMIC DNA]</scope>
    <source>
        <strain evidence="2">DSM 46123</strain>
    </source>
</reference>
<protein>
    <submittedName>
        <fullName evidence="2">Uncharacterized protein</fullName>
    </submittedName>
</protein>
<dbReference type="AlphaFoldDB" id="A0A1C6RTT1"/>
<feature type="region of interest" description="Disordered" evidence="1">
    <location>
        <begin position="42"/>
        <end position="62"/>
    </location>
</feature>
<evidence type="ECO:0000313" key="4">
    <source>
        <dbReference type="Proteomes" id="UP000198906"/>
    </source>
</evidence>
<dbReference type="STRING" id="47866.GA0074694_3043"/>
<keyword evidence="4" id="KW-1185">Reference proteome</keyword>
<dbReference type="EMBL" id="FMHU01000001">
    <property type="protein sequence ID" value="SCL20456.1"/>
    <property type="molecule type" value="Genomic_DNA"/>
</dbReference>
<evidence type="ECO:0000313" key="3">
    <source>
        <dbReference type="EMBL" id="SCL25474.1"/>
    </source>
</evidence>
<name>A0A1C6RTT1_9ACTN</name>
<reference evidence="4" key="2">
    <citation type="submission" date="2016-06" db="EMBL/GenBank/DDBJ databases">
        <authorList>
            <person name="Varghese N."/>
        </authorList>
    </citation>
    <scope>NUCLEOTIDE SEQUENCE [LARGE SCALE GENOMIC DNA]</scope>
    <source>
        <strain evidence="4">DSM 46123</strain>
    </source>
</reference>